<evidence type="ECO:0000259" key="2">
    <source>
        <dbReference type="Pfam" id="PF07593"/>
    </source>
</evidence>
<evidence type="ECO:0000256" key="1">
    <source>
        <dbReference type="ARBA" id="ARBA00022729"/>
    </source>
</evidence>
<name>A0A3M9N9P5_9BACT</name>
<dbReference type="InterPro" id="IPR028994">
    <property type="entry name" value="Integrin_alpha_N"/>
</dbReference>
<accession>A0A3M9N9P5</accession>
<reference evidence="3 4" key="1">
    <citation type="submission" date="2018-11" db="EMBL/GenBank/DDBJ databases">
        <title>Draft genome sequence of Ferruginibacter sp. BO-59.</title>
        <authorList>
            <person name="Im W.T."/>
        </authorList>
    </citation>
    <scope>NUCLEOTIDE SEQUENCE [LARGE SCALE GENOMIC DNA]</scope>
    <source>
        <strain evidence="3 4">BO-59</strain>
    </source>
</reference>
<dbReference type="EMBL" id="RJJR01000013">
    <property type="protein sequence ID" value="RNI34466.1"/>
    <property type="molecule type" value="Genomic_DNA"/>
</dbReference>
<dbReference type="OrthoDB" id="600363at2"/>
<evidence type="ECO:0000313" key="3">
    <source>
        <dbReference type="EMBL" id="RNI34466.1"/>
    </source>
</evidence>
<proteinExistence type="predicted"/>
<feature type="domain" description="ASPIC/UnbV" evidence="2">
    <location>
        <begin position="536"/>
        <end position="601"/>
    </location>
</feature>
<dbReference type="InterPro" id="IPR013517">
    <property type="entry name" value="FG-GAP"/>
</dbReference>
<keyword evidence="1" id="KW-0732">Signal</keyword>
<dbReference type="Proteomes" id="UP000267223">
    <property type="component" value="Unassembled WGS sequence"/>
</dbReference>
<dbReference type="Pfam" id="PF07593">
    <property type="entry name" value="UnbV_ASPIC"/>
    <property type="match status" value="1"/>
</dbReference>
<protein>
    <submittedName>
        <fullName evidence="3">RNA-binding protein</fullName>
    </submittedName>
</protein>
<comment type="caution">
    <text evidence="3">The sequence shown here is derived from an EMBL/GenBank/DDBJ whole genome shotgun (WGS) entry which is preliminary data.</text>
</comment>
<dbReference type="PANTHER" id="PTHR16026:SF0">
    <property type="entry name" value="CARTILAGE ACIDIC PROTEIN 1"/>
    <property type="match status" value="1"/>
</dbReference>
<sequence>MKFFRSWLGLFMIAVIILLVSCRKNNTLFNELPPSRTGIYFNNKITESDTLNPMDETNIYNGGGIGVGDFNNDGLQDLYFAGNQVSNKLYLNKGDFKFRDVTAEAGVDGGGRWSKGISVVDINNDGWMDIYVSVTMDKNPERRRNLLYVNQGVNKDGIPVFKELAREYGLDDTTSSTLAAFFDYDNDGDLDMYLCVNEIVPSVNPSVLRPKVTDGSFPSTGRLYRNDYDSISKHPVFKDVSKEAGVTIEGYGHAVTIADFNLDGWKDIFVSNDFTPADLLYINNHDGTFTDKAASYFKHTSANGMGQDVIDINNDGLADVIELDMNPHDNYRKKMMLGNNNYLTYLNSDLYGYQYQYVRNTLQLNQGPIVNKSDSVCDPIFSDIGYMAGISQTDWSWCPLVTDFDNDGFRDIIITNGFPRDITDHDFVGFRMGSSQIASTQYTMSQIPQVKLRNFAFRNNGDWTFSNLTNQWGIVTPTFANGAVYVDLDNDGDMDVVVNNINDEASVYQNTIMNSSKNPPHFLSVKLYGNSKNVNGLGTFIELHYKGQKQVYEQTPYRGYLSTMQIEPHFGLGDVSLIDSLIVKWPNGKAQILKNVKANQMVAAREKDANIPYSLETTKLDTEATFKDVTNFLNVRFTQLYKDFNDFAVQGLLPHKFSEYGPALAVGDVDGNGLDDILVGGAFGFSAQIFLQQPDGNFIQRDLLRENDISSKEREDEGLLLFDADGDGDLDLYVASGGFQAKSMTAAYQDRLYVNDGKGKFTEDSSALPPNFTSKFCVKASDYDRDGDLDLFVSGRVDVGNYPKPVSSFIFRNDSKAGHVRFTDVTSVTAPALQNIGMVSDALFTDFNNDGWPDLVLVGEWMPVTFLENQNGVFKNVTISSGINNHIGWWSSIAAGDFDNDGDMDYIAGNLGRNSFFQASDKYPVKILAKDFDNNGSLDAIMSLFLPTSASDTTRREFPAESRDDIFRQLPALRKRYPNYKSFANSTIDSIFPLQDREGAIELKANYFSSAVIKNEGKSRFTINALPKEAQISVLNGMVVNDFDEDGNLDVLVNGNDFGTEPILGRYDALNGILLRGDGKGNFIPLSILQSGVFIGGNGKALVQFRNKSNKLLIAASQNKGPLKIFELNKDIKMIPLNPMDESVTIYFKDGRKQKREVGYGSSFLSQSGRFITVGDNVKSVQIINNKGQKRSVDP</sequence>
<dbReference type="PANTHER" id="PTHR16026">
    <property type="entry name" value="CARTILAGE ACIDIC PROTEIN 1"/>
    <property type="match status" value="1"/>
</dbReference>
<organism evidence="3 4">
    <name type="scientific">Hanamia caeni</name>
    <dbReference type="NCBI Taxonomy" id="2294116"/>
    <lineage>
        <taxon>Bacteria</taxon>
        <taxon>Pseudomonadati</taxon>
        <taxon>Bacteroidota</taxon>
        <taxon>Chitinophagia</taxon>
        <taxon>Chitinophagales</taxon>
        <taxon>Chitinophagaceae</taxon>
        <taxon>Hanamia</taxon>
    </lineage>
</organism>
<dbReference type="AlphaFoldDB" id="A0A3M9N9P5"/>
<dbReference type="RefSeq" id="WP_123121525.1">
    <property type="nucleotide sequence ID" value="NZ_RJJR01000013.1"/>
</dbReference>
<dbReference type="Gene3D" id="2.130.10.130">
    <property type="entry name" value="Integrin alpha, N-terminal"/>
    <property type="match status" value="4"/>
</dbReference>
<keyword evidence="4" id="KW-1185">Reference proteome</keyword>
<evidence type="ECO:0000313" key="4">
    <source>
        <dbReference type="Proteomes" id="UP000267223"/>
    </source>
</evidence>
<dbReference type="PROSITE" id="PS51257">
    <property type="entry name" value="PROKAR_LIPOPROTEIN"/>
    <property type="match status" value="1"/>
</dbReference>
<dbReference type="InterPro" id="IPR011519">
    <property type="entry name" value="UnbV_ASPIC"/>
</dbReference>
<dbReference type="Pfam" id="PF13517">
    <property type="entry name" value="FG-GAP_3"/>
    <property type="match status" value="4"/>
</dbReference>
<dbReference type="InterPro" id="IPR027039">
    <property type="entry name" value="Crtac1"/>
</dbReference>
<dbReference type="SUPFAM" id="SSF69318">
    <property type="entry name" value="Integrin alpha N-terminal domain"/>
    <property type="match status" value="3"/>
</dbReference>
<gene>
    <name evidence="3" type="ORF">EFY79_14870</name>
</gene>